<dbReference type="AlphaFoldDB" id="A0A2P2IHI1"/>
<reference evidence="1" key="1">
    <citation type="submission" date="2018-02" db="EMBL/GenBank/DDBJ databases">
        <title>Rhizophora mucronata_Transcriptome.</title>
        <authorList>
            <person name="Meera S.P."/>
            <person name="Sreeshan A."/>
            <person name="Augustine A."/>
        </authorList>
    </citation>
    <scope>NUCLEOTIDE SEQUENCE</scope>
    <source>
        <tissue evidence="1">Leaf</tissue>
    </source>
</reference>
<accession>A0A2P2IHI1</accession>
<protein>
    <submittedName>
        <fullName evidence="1">Uncharacterized protein</fullName>
    </submittedName>
</protein>
<organism evidence="1">
    <name type="scientific">Rhizophora mucronata</name>
    <name type="common">Asiatic mangrove</name>
    <dbReference type="NCBI Taxonomy" id="61149"/>
    <lineage>
        <taxon>Eukaryota</taxon>
        <taxon>Viridiplantae</taxon>
        <taxon>Streptophyta</taxon>
        <taxon>Embryophyta</taxon>
        <taxon>Tracheophyta</taxon>
        <taxon>Spermatophyta</taxon>
        <taxon>Magnoliopsida</taxon>
        <taxon>eudicotyledons</taxon>
        <taxon>Gunneridae</taxon>
        <taxon>Pentapetalae</taxon>
        <taxon>rosids</taxon>
        <taxon>fabids</taxon>
        <taxon>Malpighiales</taxon>
        <taxon>Rhizophoraceae</taxon>
        <taxon>Rhizophora</taxon>
    </lineage>
</organism>
<proteinExistence type="predicted"/>
<evidence type="ECO:0000313" key="1">
    <source>
        <dbReference type="EMBL" id="MBW80686.1"/>
    </source>
</evidence>
<sequence>MIIRNTIIASTYRLNAKENKLKKKMNGQAVQTIIQRRRQFTKNRKFGRKNEVSTIFVSSNMLNDLIMSSRT</sequence>
<name>A0A2P2IHI1_RHIMU</name>
<dbReference type="EMBL" id="GGEC01000203">
    <property type="protein sequence ID" value="MBW80686.1"/>
    <property type="molecule type" value="Transcribed_RNA"/>
</dbReference>